<dbReference type="VEuPathDB" id="FungiDB:JI435_405860"/>
<dbReference type="EMBL" id="CP069026">
    <property type="protein sequence ID" value="QRC94461.1"/>
    <property type="molecule type" value="Genomic_DNA"/>
</dbReference>
<accession>A0A7U2EX47</accession>
<gene>
    <name evidence="1" type="ORF">JI435_405860</name>
</gene>
<proteinExistence type="predicted"/>
<evidence type="ECO:0000313" key="2">
    <source>
        <dbReference type="Proteomes" id="UP000663193"/>
    </source>
</evidence>
<reference evidence="2" key="1">
    <citation type="journal article" date="2021" name="BMC Genomics">
        <title>Chromosome-level genome assembly and manually-curated proteome of model necrotroph Parastagonospora nodorum Sn15 reveals a genome-wide trove of candidate effector homologs, and redundancy of virulence-related functions within an accessory chromosome.</title>
        <authorList>
            <person name="Bertazzoni S."/>
            <person name="Jones D.A.B."/>
            <person name="Phan H.T."/>
            <person name="Tan K.-C."/>
            <person name="Hane J.K."/>
        </authorList>
    </citation>
    <scope>NUCLEOTIDE SEQUENCE [LARGE SCALE GENOMIC DNA]</scope>
    <source>
        <strain evidence="2">SN15 / ATCC MYA-4574 / FGSC 10173)</strain>
    </source>
</reference>
<organism evidence="1 2">
    <name type="scientific">Phaeosphaeria nodorum (strain SN15 / ATCC MYA-4574 / FGSC 10173)</name>
    <name type="common">Glume blotch fungus</name>
    <name type="synonym">Parastagonospora nodorum</name>
    <dbReference type="NCBI Taxonomy" id="321614"/>
    <lineage>
        <taxon>Eukaryota</taxon>
        <taxon>Fungi</taxon>
        <taxon>Dikarya</taxon>
        <taxon>Ascomycota</taxon>
        <taxon>Pezizomycotina</taxon>
        <taxon>Dothideomycetes</taxon>
        <taxon>Pleosporomycetidae</taxon>
        <taxon>Pleosporales</taxon>
        <taxon>Pleosporineae</taxon>
        <taxon>Phaeosphaeriaceae</taxon>
        <taxon>Parastagonospora</taxon>
    </lineage>
</organism>
<name>A0A7U2EX47_PHANO</name>
<dbReference type="AlphaFoldDB" id="A0A7U2EX47"/>
<sequence>MPLIYKVAPYMLQNVEIVKSCDAAKHNQLVQIGRVMSLSCRSRKRAYGCCRPVNSSEHQWRLNKP</sequence>
<evidence type="ECO:0000313" key="1">
    <source>
        <dbReference type="EMBL" id="QRC94461.1"/>
    </source>
</evidence>
<protein>
    <submittedName>
        <fullName evidence="1">Uncharacterized protein</fullName>
    </submittedName>
</protein>
<dbReference type="Proteomes" id="UP000663193">
    <property type="component" value="Chromosome 4"/>
</dbReference>
<keyword evidence="2" id="KW-1185">Reference proteome</keyword>